<dbReference type="InterPro" id="IPR027417">
    <property type="entry name" value="P-loop_NTPase"/>
</dbReference>
<evidence type="ECO:0000313" key="11">
    <source>
        <dbReference type="EMBL" id="VYU35495.1"/>
    </source>
</evidence>
<feature type="transmembrane region" description="Helical" evidence="8">
    <location>
        <begin position="59"/>
        <end position="78"/>
    </location>
</feature>
<dbReference type="EC" id="3.6.3.-" evidence="11"/>
<dbReference type="Gene3D" id="3.40.50.300">
    <property type="entry name" value="P-loop containing nucleotide triphosphate hydrolases"/>
    <property type="match status" value="1"/>
</dbReference>
<dbReference type="PANTHER" id="PTHR24221:SF654">
    <property type="entry name" value="ATP-BINDING CASSETTE SUB-FAMILY B MEMBER 6"/>
    <property type="match status" value="1"/>
</dbReference>
<dbReference type="InterPro" id="IPR036640">
    <property type="entry name" value="ABC1_TM_sf"/>
</dbReference>
<dbReference type="Pfam" id="PF00664">
    <property type="entry name" value="ABC_membrane"/>
    <property type="match status" value="1"/>
</dbReference>
<dbReference type="GO" id="GO:0005737">
    <property type="term" value="C:cytoplasm"/>
    <property type="evidence" value="ECO:0007669"/>
    <property type="project" value="UniProtKB-ARBA"/>
</dbReference>
<dbReference type="GO" id="GO:0140359">
    <property type="term" value="F:ABC-type transporter activity"/>
    <property type="evidence" value="ECO:0007669"/>
    <property type="project" value="InterPro"/>
</dbReference>
<dbReference type="PANTHER" id="PTHR24221">
    <property type="entry name" value="ATP-BINDING CASSETTE SUB-FAMILY B"/>
    <property type="match status" value="1"/>
</dbReference>
<dbReference type="SUPFAM" id="SSF52540">
    <property type="entry name" value="P-loop containing nucleoside triphosphate hydrolases"/>
    <property type="match status" value="1"/>
</dbReference>
<feature type="domain" description="ABC transporter" evidence="9">
    <location>
        <begin position="349"/>
        <end position="587"/>
    </location>
</feature>
<dbReference type="InterPro" id="IPR039421">
    <property type="entry name" value="Type_1_exporter"/>
</dbReference>
<dbReference type="PROSITE" id="PS00211">
    <property type="entry name" value="ABC_TRANSPORTER_1"/>
    <property type="match status" value="1"/>
</dbReference>
<organism evidence="11">
    <name type="scientific">Eubacterium limosum</name>
    <dbReference type="NCBI Taxonomy" id="1736"/>
    <lineage>
        <taxon>Bacteria</taxon>
        <taxon>Bacillati</taxon>
        <taxon>Bacillota</taxon>
        <taxon>Clostridia</taxon>
        <taxon>Eubacteriales</taxon>
        <taxon>Eubacteriaceae</taxon>
        <taxon>Eubacterium</taxon>
    </lineage>
</organism>
<dbReference type="SMART" id="SM00382">
    <property type="entry name" value="AAA"/>
    <property type="match status" value="1"/>
</dbReference>
<feature type="transmembrane region" description="Helical" evidence="8">
    <location>
        <begin position="255"/>
        <end position="274"/>
    </location>
</feature>
<evidence type="ECO:0000256" key="4">
    <source>
        <dbReference type="ARBA" id="ARBA00022741"/>
    </source>
</evidence>
<dbReference type="Pfam" id="PF00005">
    <property type="entry name" value="ABC_tran"/>
    <property type="match status" value="1"/>
</dbReference>
<evidence type="ECO:0000256" key="6">
    <source>
        <dbReference type="ARBA" id="ARBA00022989"/>
    </source>
</evidence>
<dbReference type="InterPro" id="IPR011527">
    <property type="entry name" value="ABC1_TM_dom"/>
</dbReference>
<feature type="transmembrane region" description="Helical" evidence="8">
    <location>
        <begin position="167"/>
        <end position="185"/>
    </location>
</feature>
<dbReference type="GO" id="GO:0005524">
    <property type="term" value="F:ATP binding"/>
    <property type="evidence" value="ECO:0007669"/>
    <property type="project" value="UniProtKB-KW"/>
</dbReference>
<dbReference type="InterPro" id="IPR003439">
    <property type="entry name" value="ABC_transporter-like_ATP-bd"/>
</dbReference>
<evidence type="ECO:0000256" key="3">
    <source>
        <dbReference type="ARBA" id="ARBA00022692"/>
    </source>
</evidence>
<dbReference type="CDD" id="cd07346">
    <property type="entry name" value="ABC_6TM_exporters"/>
    <property type="match status" value="1"/>
</dbReference>
<dbReference type="GO" id="GO:0005886">
    <property type="term" value="C:plasma membrane"/>
    <property type="evidence" value="ECO:0007669"/>
    <property type="project" value="UniProtKB-SubCell"/>
</dbReference>
<sequence>MDQKAHFKQTVHNLYQLLQRKQKISFFFILLIMIISAILSQMTPLAIGYLTDDVLNTANIHFISTLPILIFILAVTIFNEAIKVIRRLIVEDTSTSVEKMARVKAIRSLLMAPLSYFRLNMRGNIHGRLNRSLEGTTNMLKLIFMDFAPSIFTSIAAITVIFIKLPFLLALIMMLVIPIGIGIVLRQISTQRGIRVDLLETKSAMDGTMVELTGGVDVIRISDSVDFECGRFEDKSEYLRKKEMKHHKAMAKYDCFKFINEALFSVIIIGASVFMASKGIISIGTVLTAYLCFTQLLGPLQELHRILDELSESTVLAEEYFKIISIPKDFSYALPSSISDELDHSNGIININDLHFHYEETPNEPIIDGLNLTIENGEFLGIAGPSGCGKSSFIKIISKLEAAEGCVFLNGKNLLMYNRKELSKIIALVPQNPFLVAGTIYDNIVYGLDDKPDLALVKEAARKAYINNVIEKLPGGYDFWVSESGNNLSGGQRQRIALARIFLRKPQLLILDEATSALDNTSEKHIQTEIEKLKAETGTTIISIAHRLSTLKNCDRIIVFDKGQIVQEGDYDTLTSRDGIFRDMYLGILK</sequence>
<name>A0A6N3E5T8_EUBLI</name>
<feature type="domain" description="ABC transmembrane type-1" evidence="10">
    <location>
        <begin position="27"/>
        <end position="312"/>
    </location>
</feature>
<dbReference type="FunFam" id="3.40.50.300:FF:000604">
    <property type="entry name" value="ABC transporter B family member 28"/>
    <property type="match status" value="1"/>
</dbReference>
<evidence type="ECO:0000256" key="8">
    <source>
        <dbReference type="SAM" id="Phobius"/>
    </source>
</evidence>
<evidence type="ECO:0000259" key="10">
    <source>
        <dbReference type="PROSITE" id="PS50929"/>
    </source>
</evidence>
<comment type="subcellular location">
    <subcellularLocation>
        <location evidence="1">Cell membrane</location>
        <topology evidence="1">Multi-pass membrane protein</topology>
    </subcellularLocation>
</comment>
<feature type="transmembrane region" description="Helical" evidence="8">
    <location>
        <begin position="139"/>
        <end position="161"/>
    </location>
</feature>
<keyword evidence="6 8" id="KW-1133">Transmembrane helix</keyword>
<dbReference type="PROSITE" id="PS50929">
    <property type="entry name" value="ABC_TM1F"/>
    <property type="match status" value="1"/>
</dbReference>
<dbReference type="SUPFAM" id="SSF90123">
    <property type="entry name" value="ABC transporter transmembrane region"/>
    <property type="match status" value="1"/>
</dbReference>
<accession>A0A6N3E5T8</accession>
<proteinExistence type="predicted"/>
<protein>
    <submittedName>
        <fullName evidence="11">Multidrug export ATP-binding/permease protein</fullName>
        <ecNumber evidence="11">3.6.3.-</ecNumber>
    </submittedName>
</protein>
<evidence type="ECO:0000256" key="7">
    <source>
        <dbReference type="ARBA" id="ARBA00023136"/>
    </source>
</evidence>
<keyword evidence="5 11" id="KW-0067">ATP-binding</keyword>
<dbReference type="GO" id="GO:0034040">
    <property type="term" value="F:ATPase-coupled lipid transmembrane transporter activity"/>
    <property type="evidence" value="ECO:0007669"/>
    <property type="project" value="TreeGrafter"/>
</dbReference>
<evidence type="ECO:0000256" key="5">
    <source>
        <dbReference type="ARBA" id="ARBA00022840"/>
    </source>
</evidence>
<keyword evidence="11" id="KW-0378">Hydrolase</keyword>
<evidence type="ECO:0000259" key="9">
    <source>
        <dbReference type="PROSITE" id="PS50893"/>
    </source>
</evidence>
<dbReference type="EMBL" id="CACRTR010000010">
    <property type="protein sequence ID" value="VYU35495.1"/>
    <property type="molecule type" value="Genomic_DNA"/>
</dbReference>
<dbReference type="GO" id="GO:0016887">
    <property type="term" value="F:ATP hydrolysis activity"/>
    <property type="evidence" value="ECO:0007669"/>
    <property type="project" value="InterPro"/>
</dbReference>
<dbReference type="Gene3D" id="1.20.1560.10">
    <property type="entry name" value="ABC transporter type 1, transmembrane domain"/>
    <property type="match status" value="1"/>
</dbReference>
<dbReference type="InterPro" id="IPR003593">
    <property type="entry name" value="AAA+_ATPase"/>
</dbReference>
<keyword evidence="2" id="KW-0813">Transport</keyword>
<keyword evidence="4" id="KW-0547">Nucleotide-binding</keyword>
<keyword evidence="7 8" id="KW-0472">Membrane</keyword>
<dbReference type="PROSITE" id="PS50893">
    <property type="entry name" value="ABC_TRANSPORTER_2"/>
    <property type="match status" value="1"/>
</dbReference>
<feature type="transmembrane region" description="Helical" evidence="8">
    <location>
        <begin position="24"/>
        <end position="47"/>
    </location>
</feature>
<reference evidence="11" key="1">
    <citation type="submission" date="2019-11" db="EMBL/GenBank/DDBJ databases">
        <authorList>
            <person name="Feng L."/>
        </authorList>
    </citation>
    <scope>NUCLEOTIDE SEQUENCE</scope>
    <source>
        <strain evidence="11">ElimosumLFYP34</strain>
    </source>
</reference>
<dbReference type="AlphaFoldDB" id="A0A6N3E5T8"/>
<evidence type="ECO:0000256" key="1">
    <source>
        <dbReference type="ARBA" id="ARBA00004651"/>
    </source>
</evidence>
<evidence type="ECO:0000256" key="2">
    <source>
        <dbReference type="ARBA" id="ARBA00022448"/>
    </source>
</evidence>
<keyword evidence="3 8" id="KW-0812">Transmembrane</keyword>
<dbReference type="InterPro" id="IPR017871">
    <property type="entry name" value="ABC_transporter-like_CS"/>
</dbReference>
<gene>
    <name evidence="11" type="ORF">ELLFYP34_03332</name>
</gene>